<evidence type="ECO:0000313" key="2">
    <source>
        <dbReference type="Proteomes" id="UP000652761"/>
    </source>
</evidence>
<keyword evidence="2" id="KW-1185">Reference proteome</keyword>
<gene>
    <name evidence="1" type="ORF">Taro_003356</name>
</gene>
<name>A0A843TRK7_COLES</name>
<dbReference type="EMBL" id="NMUH01000086">
    <property type="protein sequence ID" value="MQL71039.1"/>
    <property type="molecule type" value="Genomic_DNA"/>
</dbReference>
<proteinExistence type="predicted"/>
<accession>A0A843TRK7</accession>
<dbReference type="Proteomes" id="UP000652761">
    <property type="component" value="Unassembled WGS sequence"/>
</dbReference>
<protein>
    <submittedName>
        <fullName evidence="1">Uncharacterized protein</fullName>
    </submittedName>
</protein>
<comment type="caution">
    <text evidence="1">The sequence shown here is derived from an EMBL/GenBank/DDBJ whole genome shotgun (WGS) entry which is preliminary data.</text>
</comment>
<sequence length="146" mass="16140">MSHSECDMAYTRVIALPGPPGPWAATAKIGSSAWAEGRVLGSLQLDVLRRVSLRSCRGRVRAVRCEEETFLPTRSPNGFVLRVESFARCAALEGLSRARGCYRYLGPPVLGSLLREYSGLRVCSSWQPRESSQQRQGARRAEETGR</sequence>
<organism evidence="1 2">
    <name type="scientific">Colocasia esculenta</name>
    <name type="common">Wild taro</name>
    <name type="synonym">Arum esculentum</name>
    <dbReference type="NCBI Taxonomy" id="4460"/>
    <lineage>
        <taxon>Eukaryota</taxon>
        <taxon>Viridiplantae</taxon>
        <taxon>Streptophyta</taxon>
        <taxon>Embryophyta</taxon>
        <taxon>Tracheophyta</taxon>
        <taxon>Spermatophyta</taxon>
        <taxon>Magnoliopsida</taxon>
        <taxon>Liliopsida</taxon>
        <taxon>Araceae</taxon>
        <taxon>Aroideae</taxon>
        <taxon>Colocasieae</taxon>
        <taxon>Colocasia</taxon>
    </lineage>
</organism>
<reference evidence="1" key="1">
    <citation type="submission" date="2017-07" db="EMBL/GenBank/DDBJ databases">
        <title>Taro Niue Genome Assembly and Annotation.</title>
        <authorList>
            <person name="Atibalentja N."/>
            <person name="Keating K."/>
            <person name="Fields C.J."/>
        </authorList>
    </citation>
    <scope>NUCLEOTIDE SEQUENCE</scope>
    <source>
        <strain evidence="1">Niue_2</strain>
        <tissue evidence="1">Leaf</tissue>
    </source>
</reference>
<dbReference type="AlphaFoldDB" id="A0A843TRK7"/>
<evidence type="ECO:0000313" key="1">
    <source>
        <dbReference type="EMBL" id="MQL71039.1"/>
    </source>
</evidence>